<evidence type="ECO:0000256" key="13">
    <source>
        <dbReference type="ARBA" id="ARBA00048721"/>
    </source>
</evidence>
<keyword evidence="9" id="KW-0378">Hydrolase</keyword>
<dbReference type="AlphaFoldDB" id="A0A7T7XRH3"/>
<comment type="catalytic activity">
    <reaction evidence="13 15">
        <text>nicotinate beta-D-ribonucleotide + ATP + H(+) = deamido-NAD(+) + diphosphate</text>
        <dbReference type="Rhea" id="RHEA:22860"/>
        <dbReference type="ChEBI" id="CHEBI:15378"/>
        <dbReference type="ChEBI" id="CHEBI:30616"/>
        <dbReference type="ChEBI" id="CHEBI:33019"/>
        <dbReference type="ChEBI" id="CHEBI:57502"/>
        <dbReference type="ChEBI" id="CHEBI:58437"/>
        <dbReference type="EC" id="2.7.7.18"/>
    </reaction>
</comment>
<evidence type="ECO:0000256" key="7">
    <source>
        <dbReference type="ARBA" id="ARBA00022723"/>
    </source>
</evidence>
<dbReference type="RefSeq" id="WP_215628447.1">
    <property type="nucleotide sequence ID" value="NZ_CP067089.2"/>
</dbReference>
<evidence type="ECO:0000256" key="1">
    <source>
        <dbReference type="ARBA" id="ARBA00002324"/>
    </source>
</evidence>
<name>A0A7T7XRH3_9SPIR</name>
<evidence type="ECO:0000256" key="15">
    <source>
        <dbReference type="HAMAP-Rule" id="MF_00244"/>
    </source>
</evidence>
<proteinExistence type="inferred from homology"/>
<dbReference type="SUPFAM" id="SSF109604">
    <property type="entry name" value="HD-domain/PDEase-like"/>
    <property type="match status" value="1"/>
</dbReference>
<keyword evidence="12 15" id="KW-0520">NAD</keyword>
<dbReference type="InterPro" id="IPR005249">
    <property type="entry name" value="YqeK"/>
</dbReference>
<comment type="similarity">
    <text evidence="3 15">Belongs to the NadD family.</text>
</comment>
<dbReference type="GO" id="GO:0004515">
    <property type="term" value="F:nicotinate-nucleotide adenylyltransferase activity"/>
    <property type="evidence" value="ECO:0007669"/>
    <property type="project" value="UniProtKB-UniRule"/>
</dbReference>
<dbReference type="InterPro" id="IPR004821">
    <property type="entry name" value="Cyt_trans-like"/>
</dbReference>
<evidence type="ECO:0000256" key="6">
    <source>
        <dbReference type="ARBA" id="ARBA00022695"/>
    </source>
</evidence>
<reference evidence="17" key="1">
    <citation type="submission" date="2021-01" db="EMBL/GenBank/DDBJ databases">
        <title>Description of Breznakiella homolactica.</title>
        <authorList>
            <person name="Song Y."/>
            <person name="Brune A."/>
        </authorList>
    </citation>
    <scope>NUCLEOTIDE SEQUENCE</scope>
    <source>
        <strain evidence="17">RmG30</strain>
    </source>
</reference>
<dbReference type="Proteomes" id="UP000595917">
    <property type="component" value="Chromosome"/>
</dbReference>
<dbReference type="InterPro" id="IPR014729">
    <property type="entry name" value="Rossmann-like_a/b/a_fold"/>
</dbReference>
<evidence type="ECO:0000256" key="4">
    <source>
        <dbReference type="ARBA" id="ARBA00022642"/>
    </source>
</evidence>
<dbReference type="PANTHER" id="PTHR39321:SF3">
    <property type="entry name" value="PHOSPHOPANTETHEINE ADENYLYLTRANSFERASE"/>
    <property type="match status" value="1"/>
</dbReference>
<dbReference type="SMART" id="SM00471">
    <property type="entry name" value="HDc"/>
    <property type="match status" value="1"/>
</dbReference>
<dbReference type="Gene3D" id="3.40.50.620">
    <property type="entry name" value="HUPs"/>
    <property type="match status" value="1"/>
</dbReference>
<comment type="catalytic activity">
    <reaction evidence="14">
        <text>P(1),P(4)-bis(5'-adenosyl) tetraphosphate + H2O = 2 ADP + 2 H(+)</text>
        <dbReference type="Rhea" id="RHEA:24252"/>
        <dbReference type="ChEBI" id="CHEBI:15377"/>
        <dbReference type="ChEBI" id="CHEBI:15378"/>
        <dbReference type="ChEBI" id="CHEBI:58141"/>
        <dbReference type="ChEBI" id="CHEBI:456216"/>
        <dbReference type="EC" id="3.6.1.41"/>
    </reaction>
</comment>
<dbReference type="CDD" id="cd00077">
    <property type="entry name" value="HDc"/>
    <property type="match status" value="1"/>
</dbReference>
<dbReference type="EC" id="2.7.7.18" evidence="15"/>
<keyword evidence="6 15" id="KW-0548">Nucleotidyltransferase</keyword>
<dbReference type="Pfam" id="PF01966">
    <property type="entry name" value="HD"/>
    <property type="match status" value="1"/>
</dbReference>
<keyword evidence="5 15" id="KW-0808">Transferase</keyword>
<evidence type="ECO:0000313" key="18">
    <source>
        <dbReference type="Proteomes" id="UP000595917"/>
    </source>
</evidence>
<dbReference type="InterPro" id="IPR005248">
    <property type="entry name" value="NadD/NMNAT"/>
</dbReference>
<dbReference type="Gene3D" id="1.10.3210.10">
    <property type="entry name" value="Hypothetical protein af1432"/>
    <property type="match status" value="1"/>
</dbReference>
<sequence>MRLAVLGGSFNPIHIGHMALAEAALNAFSFDRIILIPVYQSPHKEQLSGAAAQDRLDMLCSSIPADPRFTVDDCEIQREGVSYTIDTLEYIDKQYRPEGKIGLIIGDDLARDFHTWRRADEIAERADIIIAHRFNQGEISFPYPYKRLKNEIIPLSSGDVRRRISSGQDWLYLVPQGARFIIEDRSLYGFGESSGSKESPGYGFSLIAMVEDAVRNFVPSHRFLHCRNVAVLSWDLCGEFGVDPRKGYLAGIAHDMCKHFSEADLRELASADGGGISKLEQKKPSLLHARAAAVFLERRFGISDEDVLDAVRFHTTGSEFMGPLAKIVYIADKIEVGRNNINPRMRDVGKNADLDQLFETVFNETVAYLDSQELVLSEGTRRLLESIQKKRT</sequence>
<dbReference type="NCBIfam" id="TIGR00482">
    <property type="entry name" value="nicotinate (nicotinamide) nucleotide adenylyltransferase"/>
    <property type="match status" value="1"/>
</dbReference>
<evidence type="ECO:0000256" key="5">
    <source>
        <dbReference type="ARBA" id="ARBA00022679"/>
    </source>
</evidence>
<keyword evidence="8 15" id="KW-0547">Nucleotide-binding</keyword>
<evidence type="ECO:0000256" key="10">
    <source>
        <dbReference type="ARBA" id="ARBA00022840"/>
    </source>
</evidence>
<evidence type="ECO:0000313" key="17">
    <source>
        <dbReference type="EMBL" id="QQO11138.1"/>
    </source>
</evidence>
<organism evidence="17 18">
    <name type="scientific">Breznakiella homolactica</name>
    <dbReference type="NCBI Taxonomy" id="2798577"/>
    <lineage>
        <taxon>Bacteria</taxon>
        <taxon>Pseudomonadati</taxon>
        <taxon>Spirochaetota</taxon>
        <taxon>Spirochaetia</taxon>
        <taxon>Spirochaetales</taxon>
        <taxon>Breznakiellaceae</taxon>
        <taxon>Breznakiella</taxon>
    </lineage>
</organism>
<dbReference type="CDD" id="cd02165">
    <property type="entry name" value="NMNAT"/>
    <property type="match status" value="1"/>
</dbReference>
<dbReference type="InterPro" id="IPR003607">
    <property type="entry name" value="HD/PDEase_dom"/>
</dbReference>
<dbReference type="InterPro" id="IPR006674">
    <property type="entry name" value="HD_domain"/>
</dbReference>
<dbReference type="NCBIfam" id="TIGR00488">
    <property type="entry name" value="bis(5'-nucleosyl)-tetraphosphatase (symmetrical) YqeK"/>
    <property type="match status" value="1"/>
</dbReference>
<accession>A0A7T7XRH3</accession>
<dbReference type="SUPFAM" id="SSF52374">
    <property type="entry name" value="Nucleotidylyl transferase"/>
    <property type="match status" value="1"/>
</dbReference>
<comment type="function">
    <text evidence="1 15">Catalyzes the reversible adenylation of nicotinate mononucleotide (NaMN) to nicotinic acid adenine dinucleotide (NaAD).</text>
</comment>
<evidence type="ECO:0000256" key="12">
    <source>
        <dbReference type="ARBA" id="ARBA00023027"/>
    </source>
</evidence>
<gene>
    <name evidence="15 17" type="primary">nadD</name>
    <name evidence="17" type="ORF">JFL75_09555</name>
</gene>
<dbReference type="GO" id="GO:0009435">
    <property type="term" value="P:NAD+ biosynthetic process"/>
    <property type="evidence" value="ECO:0007669"/>
    <property type="project" value="UniProtKB-UniRule"/>
</dbReference>
<dbReference type="NCBIfam" id="TIGR00125">
    <property type="entry name" value="cyt_tran_rel"/>
    <property type="match status" value="1"/>
</dbReference>
<dbReference type="EMBL" id="CP067089">
    <property type="protein sequence ID" value="QQO11138.1"/>
    <property type="molecule type" value="Genomic_DNA"/>
</dbReference>
<dbReference type="GO" id="GO:0008803">
    <property type="term" value="F:bis(5'-nucleosyl)-tetraphosphatase (symmetrical) activity"/>
    <property type="evidence" value="ECO:0007669"/>
    <property type="project" value="UniProtKB-EC"/>
</dbReference>
<keyword evidence="4 15" id="KW-0662">Pyridine nucleotide biosynthesis</keyword>
<keyword evidence="10 15" id="KW-0067">ATP-binding</keyword>
<dbReference type="GO" id="GO:0005524">
    <property type="term" value="F:ATP binding"/>
    <property type="evidence" value="ECO:0007669"/>
    <property type="project" value="UniProtKB-KW"/>
</dbReference>
<evidence type="ECO:0000256" key="2">
    <source>
        <dbReference type="ARBA" id="ARBA00005019"/>
    </source>
</evidence>
<evidence type="ECO:0000256" key="3">
    <source>
        <dbReference type="ARBA" id="ARBA00009014"/>
    </source>
</evidence>
<dbReference type="UniPathway" id="UPA00253">
    <property type="reaction ID" value="UER00332"/>
</dbReference>
<evidence type="ECO:0000256" key="8">
    <source>
        <dbReference type="ARBA" id="ARBA00022741"/>
    </source>
</evidence>
<evidence type="ECO:0000256" key="9">
    <source>
        <dbReference type="ARBA" id="ARBA00022801"/>
    </source>
</evidence>
<protein>
    <recommendedName>
        <fullName evidence="15">Probable nicotinate-nucleotide adenylyltransferase</fullName>
        <ecNumber evidence="15">2.7.7.18</ecNumber>
    </recommendedName>
    <alternativeName>
        <fullName evidence="15">Deamido-NAD(+) diphosphorylase</fullName>
    </alternativeName>
    <alternativeName>
        <fullName evidence="15">Deamido-NAD(+) pyrophosphorylase</fullName>
    </alternativeName>
    <alternativeName>
        <fullName evidence="15">Nicotinate mononucleotide adenylyltransferase</fullName>
        <shortName evidence="15">NaMN adenylyltransferase</shortName>
    </alternativeName>
</protein>
<keyword evidence="11" id="KW-0408">Iron</keyword>
<keyword evidence="18" id="KW-1185">Reference proteome</keyword>
<dbReference type="KEGG" id="bhc:JFL75_09555"/>
<dbReference type="Pfam" id="PF01467">
    <property type="entry name" value="CTP_transf_like"/>
    <property type="match status" value="1"/>
</dbReference>
<feature type="domain" description="HD/PDEase" evidence="16">
    <location>
        <begin position="218"/>
        <end position="346"/>
    </location>
</feature>
<dbReference type="HAMAP" id="MF_00244">
    <property type="entry name" value="NaMN_adenylyltr"/>
    <property type="match status" value="1"/>
</dbReference>
<evidence type="ECO:0000259" key="16">
    <source>
        <dbReference type="SMART" id="SM00471"/>
    </source>
</evidence>
<evidence type="ECO:0000256" key="11">
    <source>
        <dbReference type="ARBA" id="ARBA00023004"/>
    </source>
</evidence>
<evidence type="ECO:0000256" key="14">
    <source>
        <dbReference type="ARBA" id="ARBA00049417"/>
    </source>
</evidence>
<dbReference type="PANTHER" id="PTHR39321">
    <property type="entry name" value="NICOTINATE-NUCLEOTIDE ADENYLYLTRANSFERASE-RELATED"/>
    <property type="match status" value="1"/>
</dbReference>
<keyword evidence="7" id="KW-0479">Metal-binding</keyword>
<dbReference type="GO" id="GO:0046872">
    <property type="term" value="F:metal ion binding"/>
    <property type="evidence" value="ECO:0007669"/>
    <property type="project" value="UniProtKB-KW"/>
</dbReference>
<comment type="pathway">
    <text evidence="2 15">Cofactor biosynthesis; NAD(+) biosynthesis; deamido-NAD(+) from nicotinate D-ribonucleotide: step 1/1.</text>
</comment>